<keyword evidence="1" id="KW-1133">Transmembrane helix</keyword>
<dbReference type="AlphaFoldDB" id="E8UY27"/>
<dbReference type="eggNOG" id="ENOG5031XTG">
    <property type="taxonomic scope" value="Bacteria"/>
</dbReference>
<dbReference type="RefSeq" id="WP_013569991.1">
    <property type="nucleotide sequence ID" value="NC_014963.1"/>
</dbReference>
<evidence type="ECO:0000256" key="1">
    <source>
        <dbReference type="SAM" id="Phobius"/>
    </source>
</evidence>
<evidence type="ECO:0000313" key="3">
    <source>
        <dbReference type="Proteomes" id="UP000006844"/>
    </source>
</evidence>
<gene>
    <name evidence="2" type="ordered locus">AciPR4_3508</name>
</gene>
<keyword evidence="1" id="KW-0812">Transmembrane</keyword>
<feature type="transmembrane region" description="Helical" evidence="1">
    <location>
        <begin position="20"/>
        <end position="40"/>
    </location>
</feature>
<dbReference type="KEGG" id="tsa:AciPR4_3508"/>
<evidence type="ECO:0000313" key="2">
    <source>
        <dbReference type="EMBL" id="ADV84261.1"/>
    </source>
</evidence>
<dbReference type="Proteomes" id="UP000006844">
    <property type="component" value="Chromosome"/>
</dbReference>
<organism evidence="2 3">
    <name type="scientific">Terriglobus saanensis (strain ATCC BAA-1853 / DSM 23119 / SP1PR4)</name>
    <dbReference type="NCBI Taxonomy" id="401053"/>
    <lineage>
        <taxon>Bacteria</taxon>
        <taxon>Pseudomonadati</taxon>
        <taxon>Acidobacteriota</taxon>
        <taxon>Terriglobia</taxon>
        <taxon>Terriglobales</taxon>
        <taxon>Acidobacteriaceae</taxon>
        <taxon>Terriglobus</taxon>
    </lineage>
</organism>
<accession>E8UY27</accession>
<keyword evidence="3" id="KW-1185">Reference proteome</keyword>
<reference evidence="2 3" key="1">
    <citation type="journal article" date="2012" name="Stand. Genomic Sci.">
        <title>Complete genome sequence of Terriglobus saanensis type strain SP1PR4(T), an Acidobacteria from tundra soil.</title>
        <authorList>
            <person name="Rawat S.R."/>
            <person name="Mannisto M.K."/>
            <person name="Starovoytov V."/>
            <person name="Goodwin L."/>
            <person name="Nolan M."/>
            <person name="Hauser L."/>
            <person name="Land M."/>
            <person name="Davenport K.W."/>
            <person name="Woyke T."/>
            <person name="Haggblom M.M."/>
        </authorList>
    </citation>
    <scope>NUCLEOTIDE SEQUENCE</scope>
    <source>
        <strain evidence="3">ATCC BAA-1853 / DSM 23119 / SP1PR4</strain>
    </source>
</reference>
<keyword evidence="1" id="KW-0472">Membrane</keyword>
<sequence length="162" mass="18068">MTLLNAPTYNADRENLKRNLLIGAGALVALIVVIAFAGILTGHGWFFSNLPAEHRVHHFLTDIENKDFKAAYAIYVNDPAWEQNTAKYTAYPLSRFTEDWTTYSDVGAIKSHHVDKSVTDGTGPFGTGIIVGVTANGSKRMFIWYERKDGTLTYPPPHVFSY</sequence>
<dbReference type="STRING" id="401053.AciPR4_3508"/>
<proteinExistence type="predicted"/>
<protein>
    <submittedName>
        <fullName evidence="2">Uncharacterized protein</fullName>
    </submittedName>
</protein>
<dbReference type="EMBL" id="CP002467">
    <property type="protein sequence ID" value="ADV84261.1"/>
    <property type="molecule type" value="Genomic_DNA"/>
</dbReference>
<dbReference type="HOGENOM" id="CLU_1592248_0_0_0"/>
<dbReference type="OrthoDB" id="129568at2"/>
<name>E8UY27_TERSS</name>